<dbReference type="AlphaFoldDB" id="A0A7X0HTN6"/>
<dbReference type="PANTHER" id="PTHR21366">
    <property type="entry name" value="GLYOXALASE FAMILY PROTEIN"/>
    <property type="match status" value="1"/>
</dbReference>
<dbReference type="SUPFAM" id="SSF54593">
    <property type="entry name" value="Glyoxalase/Bleomycin resistance protein/Dihydroxybiphenyl dioxygenase"/>
    <property type="match status" value="1"/>
</dbReference>
<dbReference type="RefSeq" id="WP_221452275.1">
    <property type="nucleotide sequence ID" value="NZ_JACHGK010000005.1"/>
</dbReference>
<dbReference type="Proteomes" id="UP000531594">
    <property type="component" value="Unassembled WGS sequence"/>
</dbReference>
<sequence>MSINTYKEPNFDVAQLAHVEILSPNPEETVQFFTSFLGLEETARDGQSVYLRAYEDLYHHSLKVTEHKEAGLGHIAWRTASPQSLQRRSVAIQAAGLGRGWTDGDIGHGRAYQFTTPDGHMMELLWDIEYSCSHDLHKKPLHTVSKRPNRGVPANRLNHVHLMDTDPGRTTHFMQEVLGFRLREQMVDKGIIVESSLSVSDIFQEIAVMKESTGRKGKLHHLSYWYHTPQNLYELAALLKENEIYIEAQPNKHGISETFCMFVYEPGGNRIELLGDVSGMIYDPAWQPIVWDKTEMSRTRHNLMAASLPDSYWSYGTPATLSHPVKTY</sequence>
<dbReference type="InterPro" id="IPR004360">
    <property type="entry name" value="Glyas_Fos-R_dOase_dom"/>
</dbReference>
<accession>A0A7X0HTN6</accession>
<dbReference type="InterPro" id="IPR037523">
    <property type="entry name" value="VOC_core"/>
</dbReference>
<feature type="domain" description="VOC" evidence="1">
    <location>
        <begin position="15"/>
        <end position="127"/>
    </location>
</feature>
<dbReference type="InterPro" id="IPR050383">
    <property type="entry name" value="GlyoxalaseI/FosfomycinResist"/>
</dbReference>
<proteinExistence type="predicted"/>
<organism evidence="2 3">
    <name type="scientific">Bacillus benzoevorans</name>
    <dbReference type="NCBI Taxonomy" id="1456"/>
    <lineage>
        <taxon>Bacteria</taxon>
        <taxon>Bacillati</taxon>
        <taxon>Bacillota</taxon>
        <taxon>Bacilli</taxon>
        <taxon>Bacillales</taxon>
        <taxon>Bacillaceae</taxon>
        <taxon>Bacillus</taxon>
    </lineage>
</organism>
<dbReference type="PROSITE" id="PS51819">
    <property type="entry name" value="VOC"/>
    <property type="match status" value="2"/>
</dbReference>
<keyword evidence="3" id="KW-1185">Reference proteome</keyword>
<dbReference type="GO" id="GO:0018577">
    <property type="term" value="F:catechol 2,3-dioxygenase activity"/>
    <property type="evidence" value="ECO:0007669"/>
    <property type="project" value="UniProtKB-EC"/>
</dbReference>
<name>A0A7X0HTN6_9BACI</name>
<evidence type="ECO:0000313" key="3">
    <source>
        <dbReference type="Proteomes" id="UP000531594"/>
    </source>
</evidence>
<protein>
    <submittedName>
        <fullName evidence="2">Catechol 2,3-dioxygenase</fullName>
        <ecNumber evidence="2">1.13.11.2</ecNumber>
    </submittedName>
</protein>
<feature type="domain" description="VOC" evidence="1">
    <location>
        <begin position="156"/>
        <end position="276"/>
    </location>
</feature>
<dbReference type="EMBL" id="JACHGK010000005">
    <property type="protein sequence ID" value="MBB6445386.1"/>
    <property type="molecule type" value="Genomic_DNA"/>
</dbReference>
<dbReference type="EC" id="1.13.11.2" evidence="2"/>
<comment type="caution">
    <text evidence="2">The sequence shown here is derived from an EMBL/GenBank/DDBJ whole genome shotgun (WGS) entry which is preliminary data.</text>
</comment>
<keyword evidence="2" id="KW-0560">Oxidoreductase</keyword>
<gene>
    <name evidence="2" type="ORF">HNR53_002004</name>
</gene>
<dbReference type="Gene3D" id="3.10.180.10">
    <property type="entry name" value="2,3-Dihydroxybiphenyl 1,2-Dioxygenase, domain 1"/>
    <property type="match status" value="2"/>
</dbReference>
<dbReference type="Pfam" id="PF00903">
    <property type="entry name" value="Glyoxalase"/>
    <property type="match status" value="2"/>
</dbReference>
<dbReference type="CDD" id="cd09013">
    <property type="entry name" value="BphC-JF8_N_like"/>
    <property type="match status" value="1"/>
</dbReference>
<reference evidence="2 3" key="1">
    <citation type="submission" date="2020-08" db="EMBL/GenBank/DDBJ databases">
        <title>Genomic Encyclopedia of Type Strains, Phase IV (KMG-IV): sequencing the most valuable type-strain genomes for metagenomic binning, comparative biology and taxonomic classification.</title>
        <authorList>
            <person name="Goeker M."/>
        </authorList>
    </citation>
    <scope>NUCLEOTIDE SEQUENCE [LARGE SCALE GENOMIC DNA]</scope>
    <source>
        <strain evidence="2 3">DSM 5391</strain>
    </source>
</reference>
<dbReference type="PANTHER" id="PTHR21366:SF19">
    <property type="entry name" value="METAPYROCATECHASE"/>
    <property type="match status" value="1"/>
</dbReference>
<dbReference type="InterPro" id="IPR029068">
    <property type="entry name" value="Glyas_Bleomycin-R_OHBP_Dase"/>
</dbReference>
<keyword evidence="2" id="KW-0223">Dioxygenase</keyword>
<evidence type="ECO:0000259" key="1">
    <source>
        <dbReference type="PROSITE" id="PS51819"/>
    </source>
</evidence>
<evidence type="ECO:0000313" key="2">
    <source>
        <dbReference type="EMBL" id="MBB6445386.1"/>
    </source>
</evidence>